<evidence type="ECO:0000313" key="3">
    <source>
        <dbReference type="Proteomes" id="UP000518752"/>
    </source>
</evidence>
<sequence length="816" mass="86358">MSSPSSPTTPRRRLSSRRGSVSAPDPFAKHGGINQNPNRLSTSTLTIVKVVPNPNLSDVTHNAFVNASHGNTISLKDPPLPGARRAHRRIGSNEGARGRTDGGPGSSPRMSFAFSTFGPRTNQPDRTSGRTPSPSSTPPSPSRLRPASPGGSRSTTSGYAAPKPKLTPEQLYDIAHQATSTYAQPNSSPSIHRGSPRSSFALSSTSSTNTGSNPATFTPLHPSVYLPFVNRAEEVKALIESTPTRKLFALLKQTFPKDLGEAHLVTANPDISTPPPASSSGNLLPATTMSVPNDPTSWSYDHLILYLTFSLREDEPDAIWAMKVRKCVISHSELIWERVKGALGVPPELDMNFDFHMEMNADVFESSDSESDSERDMQTSGSLRTPKSDDMEDAGMKARGYWEGWDSVVESPVIERNSNPSSTVAMPPTASDPAKEAPTTLPDLRSGETTISSTPVKRLSRSPFKDDQQVAEGVQIPHAGQHGKSDSRSSLDSFSLGSSTPHSSLIAITSTIGPNPETGVLIEPILSQSQNSIASPGLNPPPLSLPTSLADASSLISTNTLGDIMEGAEEEEDEEKEGEKKTKDQVQAEKDDQAFTESAIDPARIHGLRISLPSYPMDSTSSNVTSPTFSYRPLSQMPHSQSQSLTSSLSRASSSSHTRGTDPNRWSWGSGASLYRSQSVGGGLTRTGSSSSIASIGSAGHTAQGYASDHSSSIGGGINSSGYDSEGGGYDPVGDRSPGNPLFPSNFASLATGPTLVANNPALRSPPIPPQSKYPRLVHWRKNKFKRSGSNTSGASGATSNDYAITAGSGSSIVGE</sequence>
<feature type="compositionally biased region" description="Basic and acidic residues" evidence="1">
    <location>
        <begin position="577"/>
        <end position="593"/>
    </location>
</feature>
<proteinExistence type="predicted"/>
<organism evidence="2 3">
    <name type="scientific">Collybiopsis confluens</name>
    <dbReference type="NCBI Taxonomy" id="2823264"/>
    <lineage>
        <taxon>Eukaryota</taxon>
        <taxon>Fungi</taxon>
        <taxon>Dikarya</taxon>
        <taxon>Basidiomycota</taxon>
        <taxon>Agaricomycotina</taxon>
        <taxon>Agaricomycetes</taxon>
        <taxon>Agaricomycetidae</taxon>
        <taxon>Agaricales</taxon>
        <taxon>Marasmiineae</taxon>
        <taxon>Omphalotaceae</taxon>
        <taxon>Collybiopsis</taxon>
    </lineage>
</organism>
<feature type="compositionally biased region" description="Low complexity" evidence="1">
    <location>
        <begin position="142"/>
        <end position="154"/>
    </location>
</feature>
<feature type="compositionally biased region" description="Acidic residues" evidence="1">
    <location>
        <begin position="566"/>
        <end position="576"/>
    </location>
</feature>
<feature type="region of interest" description="Disordered" evidence="1">
    <location>
        <begin position="1"/>
        <end position="40"/>
    </location>
</feature>
<feature type="compositionally biased region" description="Low complexity" evidence="1">
    <location>
        <begin position="639"/>
        <end position="658"/>
    </location>
</feature>
<keyword evidence="3" id="KW-1185">Reference proteome</keyword>
<feature type="compositionally biased region" description="Gly residues" evidence="1">
    <location>
        <begin position="714"/>
        <end position="731"/>
    </location>
</feature>
<feature type="compositionally biased region" description="Low complexity" evidence="1">
    <location>
        <begin position="490"/>
        <end position="499"/>
    </location>
</feature>
<feature type="compositionally biased region" description="Low complexity" evidence="1">
    <location>
        <begin position="686"/>
        <end position="700"/>
    </location>
</feature>
<feature type="region of interest" description="Disordered" evidence="1">
    <location>
        <begin position="566"/>
        <end position="747"/>
    </location>
</feature>
<reference evidence="2 3" key="1">
    <citation type="journal article" date="2020" name="ISME J.">
        <title>Uncovering the hidden diversity of litter-decomposition mechanisms in mushroom-forming fungi.</title>
        <authorList>
            <person name="Floudas D."/>
            <person name="Bentzer J."/>
            <person name="Ahren D."/>
            <person name="Johansson T."/>
            <person name="Persson P."/>
            <person name="Tunlid A."/>
        </authorList>
    </citation>
    <scope>NUCLEOTIDE SEQUENCE [LARGE SCALE GENOMIC DNA]</scope>
    <source>
        <strain evidence="2 3">CBS 406.79</strain>
    </source>
</reference>
<feature type="region of interest" description="Disordered" evidence="1">
    <location>
        <begin position="69"/>
        <end position="164"/>
    </location>
</feature>
<protein>
    <submittedName>
        <fullName evidence="2">Uncharacterized protein</fullName>
    </submittedName>
</protein>
<evidence type="ECO:0000313" key="2">
    <source>
        <dbReference type="EMBL" id="KAF5377794.1"/>
    </source>
</evidence>
<feature type="region of interest" description="Disordered" evidence="1">
    <location>
        <begin position="181"/>
        <end position="217"/>
    </location>
</feature>
<feature type="region of interest" description="Disordered" evidence="1">
    <location>
        <begin position="417"/>
        <end position="500"/>
    </location>
</feature>
<dbReference type="AlphaFoldDB" id="A0A8H5H6R9"/>
<feature type="region of interest" description="Disordered" evidence="1">
    <location>
        <begin position="364"/>
        <end position="393"/>
    </location>
</feature>
<gene>
    <name evidence="2" type="ORF">D9757_008090</name>
</gene>
<dbReference type="Proteomes" id="UP000518752">
    <property type="component" value="Unassembled WGS sequence"/>
</dbReference>
<feature type="compositionally biased region" description="Low complexity" evidence="1">
    <location>
        <begin position="788"/>
        <end position="801"/>
    </location>
</feature>
<dbReference type="EMBL" id="JAACJN010000081">
    <property type="protein sequence ID" value="KAF5377794.1"/>
    <property type="molecule type" value="Genomic_DNA"/>
</dbReference>
<evidence type="ECO:0000256" key="1">
    <source>
        <dbReference type="SAM" id="MobiDB-lite"/>
    </source>
</evidence>
<feature type="region of interest" description="Disordered" evidence="1">
    <location>
        <begin position="784"/>
        <end position="816"/>
    </location>
</feature>
<feature type="compositionally biased region" description="Polar residues" evidence="1">
    <location>
        <begin position="617"/>
        <end position="629"/>
    </location>
</feature>
<feature type="compositionally biased region" description="Polar residues" evidence="1">
    <location>
        <begin position="181"/>
        <end position="190"/>
    </location>
</feature>
<name>A0A8H5H6R9_9AGAR</name>
<comment type="caution">
    <text evidence="2">The sequence shown here is derived from an EMBL/GenBank/DDBJ whole genome shotgun (WGS) entry which is preliminary data.</text>
</comment>
<accession>A0A8H5H6R9</accession>
<feature type="compositionally biased region" description="Low complexity" evidence="1">
    <location>
        <begin position="196"/>
        <end position="213"/>
    </location>
</feature>
<dbReference type="OrthoDB" id="2591449at2759"/>